<dbReference type="OrthoDB" id="4036571at2759"/>
<keyword evidence="3" id="KW-1185">Reference proteome</keyword>
<organism evidence="2 3">
    <name type="scientific">Lachancea lanzarotensis</name>
    <dbReference type="NCBI Taxonomy" id="1245769"/>
    <lineage>
        <taxon>Eukaryota</taxon>
        <taxon>Fungi</taxon>
        <taxon>Dikarya</taxon>
        <taxon>Ascomycota</taxon>
        <taxon>Saccharomycotina</taxon>
        <taxon>Saccharomycetes</taxon>
        <taxon>Saccharomycetales</taxon>
        <taxon>Saccharomycetaceae</taxon>
        <taxon>Lachancea</taxon>
    </lineage>
</organism>
<evidence type="ECO:0000313" key="2">
    <source>
        <dbReference type="EMBL" id="CEP60439.1"/>
    </source>
</evidence>
<protein>
    <submittedName>
        <fullName evidence="2">LALA0S01e10924g1_1</fullName>
    </submittedName>
</protein>
<dbReference type="Proteomes" id="UP000054304">
    <property type="component" value="Unassembled WGS sequence"/>
</dbReference>
<reference evidence="2 3" key="1">
    <citation type="submission" date="2014-12" db="EMBL/GenBank/DDBJ databases">
        <authorList>
            <person name="Neuveglise Cecile"/>
        </authorList>
    </citation>
    <scope>NUCLEOTIDE SEQUENCE [LARGE SCALE GENOMIC DNA]</scope>
    <source>
        <strain evidence="2 3">CBS 12615</strain>
    </source>
</reference>
<dbReference type="HOGENOM" id="CLU_125609_1_0_1"/>
<dbReference type="EMBL" id="LN736360">
    <property type="protein sequence ID" value="CEP60439.1"/>
    <property type="molecule type" value="Genomic_DNA"/>
</dbReference>
<dbReference type="RefSeq" id="XP_022626683.1">
    <property type="nucleotide sequence ID" value="XM_022774602.1"/>
</dbReference>
<dbReference type="AlphaFoldDB" id="A0A0C7MT17"/>
<evidence type="ECO:0000256" key="1">
    <source>
        <dbReference type="SAM" id="MobiDB-lite"/>
    </source>
</evidence>
<accession>A0A0C7MT17</accession>
<feature type="region of interest" description="Disordered" evidence="1">
    <location>
        <begin position="1"/>
        <end position="79"/>
    </location>
</feature>
<gene>
    <name evidence="2" type="ORF">LALA0_S01e10924g</name>
</gene>
<feature type="compositionally biased region" description="Low complexity" evidence="1">
    <location>
        <begin position="14"/>
        <end position="36"/>
    </location>
</feature>
<evidence type="ECO:0000313" key="3">
    <source>
        <dbReference type="Proteomes" id="UP000054304"/>
    </source>
</evidence>
<sequence>MSTVTQKPKLTGWAAAAAKAAPATAATSTSTLPTTPIKQNKPTKTNTASSMKSHGANTTAPTSTTKKSKKSPASKPAFNSEQVLEFLQANYTKQANASNTVIYARHASNSPPDWGVTTNNRWKSKKYLCLADVARSLKN</sequence>
<dbReference type="GeneID" id="34683830"/>
<feature type="compositionally biased region" description="Polar residues" evidence="1">
    <location>
        <begin position="37"/>
        <end position="57"/>
    </location>
</feature>
<name>A0A0C7MT17_9SACH</name>
<proteinExistence type="predicted"/>